<keyword evidence="1" id="KW-0436">Ligase</keyword>
<reference evidence="3" key="1">
    <citation type="submission" date="2023-12" db="EMBL/GenBank/DDBJ databases">
        <title>Genome assembly of Anisodus tanguticus.</title>
        <authorList>
            <person name="Wang Y.-J."/>
        </authorList>
    </citation>
    <scope>NUCLEOTIDE SEQUENCE</scope>
    <source>
        <strain evidence="3">KB-2021</strain>
        <tissue evidence="3">Leaf</tissue>
    </source>
</reference>
<organism evidence="3 4">
    <name type="scientific">Anisodus tanguticus</name>
    <dbReference type="NCBI Taxonomy" id="243964"/>
    <lineage>
        <taxon>Eukaryota</taxon>
        <taxon>Viridiplantae</taxon>
        <taxon>Streptophyta</taxon>
        <taxon>Embryophyta</taxon>
        <taxon>Tracheophyta</taxon>
        <taxon>Spermatophyta</taxon>
        <taxon>Magnoliopsida</taxon>
        <taxon>eudicotyledons</taxon>
        <taxon>Gunneridae</taxon>
        <taxon>Pentapetalae</taxon>
        <taxon>asterids</taxon>
        <taxon>lamiids</taxon>
        <taxon>Solanales</taxon>
        <taxon>Solanaceae</taxon>
        <taxon>Solanoideae</taxon>
        <taxon>Hyoscyameae</taxon>
        <taxon>Anisodus</taxon>
    </lineage>
</organism>
<keyword evidence="4" id="KW-1185">Reference proteome</keyword>
<dbReference type="GO" id="GO:0009435">
    <property type="term" value="P:NAD+ biosynthetic process"/>
    <property type="evidence" value="ECO:0007669"/>
    <property type="project" value="InterPro"/>
</dbReference>
<comment type="caution">
    <text evidence="3">The sequence shown here is derived from an EMBL/GenBank/DDBJ whole genome shotgun (WGS) entry which is preliminary data.</text>
</comment>
<dbReference type="GO" id="GO:0004359">
    <property type="term" value="F:glutaminase activity"/>
    <property type="evidence" value="ECO:0007669"/>
    <property type="project" value="InterPro"/>
</dbReference>
<sequence>MSVMSGGADSSFVAAIVGSICQLVVKGGSLICHISGHGSATHQLFSVYSVLELATLFVKVNSMTSVSEDKRIIFTELCFLHNLLTNDVNAEIANGDKQLKADATRIGHYTDGQFPTDSKEFAKHCFYGDLKIRLFLPGLVQHISGPELIAVLVIGLFANPLFQTLTGKPPRYKVDERSNIENLELQNIQARVQIVLAFHCDCSSADINPTGSIKSVCYKWSTKLTPAEVADKVKYFFRYHSINRLEMTVLPPSYHAEKLAALERVYGDVMLNTEKEAAARIMVLEQKVQCFQKELHVVKENGTGDDEAQKVDGGSNTENQGLQNIQARDGPGLHVSISASITNLDFILFSVVPIHRGFLGHLLLFEVICGWLELSLNLSYVLAEHCDYSSAGIIPIGSISKMDLQTFLKWAAIHLGYSSLPFHPQIFVVLDKLLNHIAEASYSPEDNRFDLRQFLYNVRWPYKFRKIDELVNKLAGERVAITRSNDGEKMNATADGVMVGWVLWQQQVVALYSNFPI</sequence>
<keyword evidence="2" id="KW-0175">Coiled coil</keyword>
<dbReference type="GO" id="GO:0003952">
    <property type="term" value="F:NAD+ synthase (glutamine-hydrolyzing) activity"/>
    <property type="evidence" value="ECO:0007669"/>
    <property type="project" value="InterPro"/>
</dbReference>
<dbReference type="Proteomes" id="UP001291623">
    <property type="component" value="Unassembled WGS sequence"/>
</dbReference>
<dbReference type="EMBL" id="JAVYJV010000003">
    <property type="protein sequence ID" value="KAK4375630.1"/>
    <property type="molecule type" value="Genomic_DNA"/>
</dbReference>
<dbReference type="Gene3D" id="3.40.50.620">
    <property type="entry name" value="HUPs"/>
    <property type="match status" value="1"/>
</dbReference>
<protein>
    <submittedName>
        <fullName evidence="3">Uncharacterized protein</fullName>
    </submittedName>
</protein>
<dbReference type="PANTHER" id="PTHR23090">
    <property type="entry name" value="NH 3 /GLUTAMINE-DEPENDENT NAD + SYNTHETASE"/>
    <property type="match status" value="1"/>
</dbReference>
<feature type="coiled-coil region" evidence="2">
    <location>
        <begin position="274"/>
        <end position="301"/>
    </location>
</feature>
<evidence type="ECO:0000256" key="1">
    <source>
        <dbReference type="ARBA" id="ARBA00022598"/>
    </source>
</evidence>
<evidence type="ECO:0000313" key="4">
    <source>
        <dbReference type="Proteomes" id="UP001291623"/>
    </source>
</evidence>
<evidence type="ECO:0000256" key="2">
    <source>
        <dbReference type="SAM" id="Coils"/>
    </source>
</evidence>
<dbReference type="InterPro" id="IPR014729">
    <property type="entry name" value="Rossmann-like_a/b/a_fold"/>
</dbReference>
<name>A0AAE1ST38_9SOLA</name>
<dbReference type="GO" id="GO:0005737">
    <property type="term" value="C:cytoplasm"/>
    <property type="evidence" value="ECO:0007669"/>
    <property type="project" value="InterPro"/>
</dbReference>
<dbReference type="PANTHER" id="PTHR23090:SF9">
    <property type="entry name" value="GLUTAMINE-DEPENDENT NAD(+) SYNTHETASE"/>
    <property type="match status" value="1"/>
</dbReference>
<evidence type="ECO:0000313" key="3">
    <source>
        <dbReference type="EMBL" id="KAK4375630.1"/>
    </source>
</evidence>
<proteinExistence type="predicted"/>
<gene>
    <name evidence="3" type="ORF">RND71_006307</name>
</gene>
<dbReference type="InterPro" id="IPR003694">
    <property type="entry name" value="NAD_synthase"/>
</dbReference>
<dbReference type="AlphaFoldDB" id="A0AAE1ST38"/>
<accession>A0AAE1ST38</accession>